<dbReference type="Proteomes" id="UP000008743">
    <property type="component" value="Unassembled WGS sequence"/>
</dbReference>
<keyword evidence="3" id="KW-1185">Reference proteome</keyword>
<keyword evidence="1" id="KW-0472">Membrane</keyword>
<keyword evidence="1" id="KW-1133">Transmembrane helix</keyword>
<gene>
    <name evidence="2" type="ORF">CAOG_009891</name>
</gene>
<keyword evidence="1" id="KW-0812">Transmembrane</keyword>
<sequence length="131" mass="15896">MFQHVKANDKCHHLWDNYTYPFSYHYHRAFSRRSSRQHLLHYKTFGRDWALVQDIHDICDVCVGEHLEGVHQGHRRLQMEGVYLPRQIQTHRGRHRLCPEELRLQDFVARFWLVLLVLLSMLHLPCLVHLH</sequence>
<reference evidence="3" key="1">
    <citation type="submission" date="2011-02" db="EMBL/GenBank/DDBJ databases">
        <title>The Genome Sequence of Capsaspora owczarzaki ATCC 30864.</title>
        <authorList>
            <person name="Russ C."/>
            <person name="Cuomo C."/>
            <person name="Burger G."/>
            <person name="Gray M.W."/>
            <person name="Holland P.W.H."/>
            <person name="King N."/>
            <person name="Lang F.B.F."/>
            <person name="Roger A.J."/>
            <person name="Ruiz-Trillo I."/>
            <person name="Young S.K."/>
            <person name="Zeng Q."/>
            <person name="Gargeya S."/>
            <person name="Alvarado L."/>
            <person name="Berlin A."/>
            <person name="Chapman S.B."/>
            <person name="Chen Z."/>
            <person name="Freedman E."/>
            <person name="Gellesch M."/>
            <person name="Goldberg J."/>
            <person name="Griggs A."/>
            <person name="Gujja S."/>
            <person name="Heilman E."/>
            <person name="Heiman D."/>
            <person name="Howarth C."/>
            <person name="Mehta T."/>
            <person name="Neiman D."/>
            <person name="Pearson M."/>
            <person name="Roberts A."/>
            <person name="Saif S."/>
            <person name="Shea T."/>
            <person name="Shenoy N."/>
            <person name="Sisk P."/>
            <person name="Stolte C."/>
            <person name="Sykes S."/>
            <person name="White J."/>
            <person name="Yandava C."/>
            <person name="Haas B."/>
            <person name="Nusbaum C."/>
            <person name="Birren B."/>
        </authorList>
    </citation>
    <scope>NUCLEOTIDE SEQUENCE</scope>
    <source>
        <strain evidence="3">ATCC 30864</strain>
    </source>
</reference>
<dbReference type="EMBL" id="KE346368">
    <property type="protein sequence ID" value="KJE95227.1"/>
    <property type="molecule type" value="Genomic_DNA"/>
</dbReference>
<proteinExistence type="predicted"/>
<organism evidence="2 3">
    <name type="scientific">Capsaspora owczarzaki (strain ATCC 30864)</name>
    <dbReference type="NCBI Taxonomy" id="595528"/>
    <lineage>
        <taxon>Eukaryota</taxon>
        <taxon>Filasterea</taxon>
        <taxon>Capsaspora</taxon>
    </lineage>
</organism>
<evidence type="ECO:0000256" key="1">
    <source>
        <dbReference type="SAM" id="Phobius"/>
    </source>
</evidence>
<feature type="transmembrane region" description="Helical" evidence="1">
    <location>
        <begin position="111"/>
        <end position="130"/>
    </location>
</feature>
<dbReference type="InParanoid" id="A0A0D2VUZ4"/>
<name>A0A0D2VUZ4_CAPO3</name>
<protein>
    <submittedName>
        <fullName evidence="2">Uncharacterized protein</fullName>
    </submittedName>
</protein>
<evidence type="ECO:0000313" key="2">
    <source>
        <dbReference type="EMBL" id="KJE95227.1"/>
    </source>
</evidence>
<evidence type="ECO:0000313" key="3">
    <source>
        <dbReference type="Proteomes" id="UP000008743"/>
    </source>
</evidence>
<dbReference type="AlphaFoldDB" id="A0A0D2VUZ4"/>
<accession>A0A0D2VUZ4</accession>